<evidence type="ECO:0000256" key="4">
    <source>
        <dbReference type="SAM" id="Coils"/>
    </source>
</evidence>
<dbReference type="SUPFAM" id="SSF55874">
    <property type="entry name" value="ATPase domain of HSP90 chaperone/DNA topoisomerase II/histidine kinase"/>
    <property type="match status" value="1"/>
</dbReference>
<evidence type="ECO:0000313" key="8">
    <source>
        <dbReference type="EMBL" id="EGU53969.1"/>
    </source>
</evidence>
<dbReference type="GO" id="GO:0000155">
    <property type="term" value="F:phosphorelay sensor kinase activity"/>
    <property type="evidence" value="ECO:0007669"/>
    <property type="project" value="InterPro"/>
</dbReference>
<sequence length="735" mass="82240">MEDPRWNNENNANTKQSQEHISSKALIFRHRLMLYGALALIVLLTLGNTLYLSKQIRSQVVTEQSHKALESMLSLNKTISVSLNHIDTMRNAIETAYLYPELIPNKQSFLYLSEQSKNAPANAPWDNLPESLRDTVGQLYVRSNARDYSFDAQTLLSMVSEVVSTHQQHDDFQWSYYYDAEQILTYIYPWLGAKDILGATQSDNMDAALDVIFEAGGTFPLDLINPTANPKKEKVWTTPYMDAGGKGMMISLLAPTYMDDKFVGAVGTDITLKVLDKIITDRPLERARLAIVDEQGRVVGDSGGSLKGKTEAVNQQDVLSFVTIGEAHQATHALLNTTPLGYWASYQLPNTPWRLVLEISNSDIRSYTLQTLLPNLIMATAFTLLLLLVVLYQHWNFSKPALRLAQFVEELPNNSNLIIPTIPSKWSYWFKRAAKTEHDRREHLKTIEQQTRELEQRVDERTVELRHALEVLEATQEELVQSEKLAGLGSLVAGVAHELNTPIGNAMVVASSLKDTNQHFVESTKEGLRRSVLDSYIEQSCDSAESIERNLRRAAELISSFKQVAVDQSSYQRRSFNLDEILRELRVTMSPNLSKSQIALMEECEENIVMDSYPGPLTQVLMNLLSNAIVHAFSGQAEKSVTIQGHLIEGQAVLTITDNGQGIEQEHLQKIFDPFFTTRLGQGGSGLGLNIVYNLVTGLLGGTINVTSELEVGTCFTLTLPLKAPKEEVEQLEVP</sequence>
<reference evidence="8 9" key="3">
    <citation type="journal article" date="2012" name="Int. J. Syst. Evol. Microbiol.">
        <title>Vibrio caribbeanicus sp. nov., isolated from the marine sponge Scleritoderma cyanea.</title>
        <authorList>
            <person name="Hoffmann M."/>
            <person name="Monday S.R."/>
            <person name="Allard M.W."/>
            <person name="Strain E.A."/>
            <person name="Whittaker P."/>
            <person name="Naum M."/>
            <person name="McCarthy P.J."/>
            <person name="Lopez J.V."/>
            <person name="Fischer M."/>
            <person name="Brown E.W."/>
        </authorList>
    </citation>
    <scope>NUCLEOTIDE SEQUENCE [LARGE SCALE GENOMIC DNA]</scope>
    <source>
        <strain evidence="8">CIP 102891</strain>
        <strain evidence="9">CIP 102891 / ATCC 33934</strain>
    </source>
</reference>
<evidence type="ECO:0000313" key="9">
    <source>
        <dbReference type="Proteomes" id="UP000002817"/>
    </source>
</evidence>
<dbReference type="Proteomes" id="UP000003515">
    <property type="component" value="Unassembled WGS sequence"/>
</dbReference>
<feature type="domain" description="Histidine kinase" evidence="6">
    <location>
        <begin position="494"/>
        <end position="724"/>
    </location>
</feature>
<comment type="catalytic activity">
    <reaction evidence="1">
        <text>ATP + protein L-histidine = ADP + protein N-phospho-L-histidine.</text>
        <dbReference type="EC" id="2.7.13.3"/>
    </reaction>
</comment>
<comment type="caution">
    <text evidence="8">The sequence shown here is derived from an EMBL/GenBank/DDBJ whole genome shotgun (WGS) entry which is preliminary data.</text>
</comment>
<dbReference type="InterPro" id="IPR003661">
    <property type="entry name" value="HisK_dim/P_dom"/>
</dbReference>
<evidence type="ECO:0000313" key="7">
    <source>
        <dbReference type="EMBL" id="EEX94480.1"/>
    </source>
</evidence>
<dbReference type="STRING" id="675816.VIA_001640"/>
<feature type="coiled-coil region" evidence="4">
    <location>
        <begin position="444"/>
        <end position="485"/>
    </location>
</feature>
<keyword evidence="3" id="KW-0597">Phosphoprotein</keyword>
<keyword evidence="5" id="KW-0812">Transmembrane</keyword>
<dbReference type="InterPro" id="IPR005467">
    <property type="entry name" value="His_kinase_dom"/>
</dbReference>
<dbReference type="EMBL" id="AFWH01000001">
    <property type="protein sequence ID" value="EGU53969.1"/>
    <property type="molecule type" value="Genomic_DNA"/>
</dbReference>
<dbReference type="EC" id="2.7.13.3" evidence="2"/>
<dbReference type="AlphaFoldDB" id="C9QEK7"/>
<dbReference type="Pfam" id="PF22673">
    <property type="entry name" value="MCP-like_PDC_1"/>
    <property type="match status" value="1"/>
</dbReference>
<dbReference type="InterPro" id="IPR004358">
    <property type="entry name" value="Sig_transdc_His_kin-like_C"/>
</dbReference>
<dbReference type="InterPro" id="IPR036890">
    <property type="entry name" value="HATPase_C_sf"/>
</dbReference>
<proteinExistence type="predicted"/>
<dbReference type="SMART" id="SM00387">
    <property type="entry name" value="HATPase_c"/>
    <property type="match status" value="1"/>
</dbReference>
<evidence type="ECO:0000256" key="3">
    <source>
        <dbReference type="ARBA" id="ARBA00022553"/>
    </source>
</evidence>
<organism evidence="8 9">
    <name type="scientific">Vibrio orientalis CIP 102891 = ATCC 33934</name>
    <dbReference type="NCBI Taxonomy" id="675816"/>
    <lineage>
        <taxon>Bacteria</taxon>
        <taxon>Pseudomonadati</taxon>
        <taxon>Pseudomonadota</taxon>
        <taxon>Gammaproteobacteria</taxon>
        <taxon>Vibrionales</taxon>
        <taxon>Vibrionaceae</taxon>
        <taxon>Vibrio</taxon>
        <taxon>Vibrio oreintalis group</taxon>
    </lineage>
</organism>
<dbReference type="Pfam" id="PF02518">
    <property type="entry name" value="HATPase_c"/>
    <property type="match status" value="1"/>
</dbReference>
<keyword evidence="8" id="KW-0418">Kinase</keyword>
<dbReference type="PANTHER" id="PTHR43065:SF47">
    <property type="match status" value="1"/>
</dbReference>
<dbReference type="PRINTS" id="PR00344">
    <property type="entry name" value="BCTRLSENSOR"/>
</dbReference>
<dbReference type="InterPro" id="IPR003594">
    <property type="entry name" value="HATPase_dom"/>
</dbReference>
<gene>
    <name evidence="7" type="ORF">VIA_001640</name>
    <name evidence="8" type="ORF">VIOR3934_19120</name>
</gene>
<feature type="transmembrane region" description="Helical" evidence="5">
    <location>
        <begin position="32"/>
        <end position="52"/>
    </location>
</feature>
<evidence type="ECO:0000259" key="6">
    <source>
        <dbReference type="PROSITE" id="PS50109"/>
    </source>
</evidence>
<dbReference type="SUPFAM" id="SSF47384">
    <property type="entry name" value="Homodimeric domain of signal transducing histidine kinase"/>
    <property type="match status" value="1"/>
</dbReference>
<keyword evidence="8" id="KW-0808">Transferase</keyword>
<dbReference type="OrthoDB" id="1931120at2"/>
<evidence type="ECO:0000256" key="5">
    <source>
        <dbReference type="SAM" id="Phobius"/>
    </source>
</evidence>
<keyword evidence="4" id="KW-0175">Coiled coil</keyword>
<reference evidence="8" key="2">
    <citation type="submission" date="2011-08" db="EMBL/GenBank/DDBJ databases">
        <authorList>
            <person name="Hoffman M."/>
            <person name="Strain E.A."/>
            <person name="Brown E."/>
            <person name="Allard M.W."/>
        </authorList>
    </citation>
    <scope>NUCLEOTIDE SEQUENCE</scope>
    <source>
        <strain evidence="8">CIP 102891</strain>
    </source>
</reference>
<protein>
    <recommendedName>
        <fullName evidence="2">histidine kinase</fullName>
        <ecNumber evidence="2">2.7.13.3</ecNumber>
    </recommendedName>
</protein>
<dbReference type="InterPro" id="IPR036097">
    <property type="entry name" value="HisK_dim/P_sf"/>
</dbReference>
<reference evidence="7 10" key="1">
    <citation type="submission" date="2009-10" db="EMBL/GenBank/DDBJ databases">
        <authorList>
            <consortium name="Los Alamos National Laboratory (LANL)"/>
            <consortium name="National Microbial Pathogen Data Resource (NMPDR)"/>
            <person name="Munk A.C."/>
            <person name="Chertkov O."/>
            <person name="Tapia R."/>
            <person name="Green L."/>
            <person name="Rogers Y."/>
            <person name="Detter J.C."/>
            <person name="Bruce D."/>
            <person name="Brettin T.S."/>
            <person name="Colwell R.R."/>
            <person name="Huq A."/>
            <person name="Grim C.J."/>
            <person name="Hasan N.A."/>
            <person name="Bartels D."/>
            <person name="Vonstein V."/>
        </authorList>
    </citation>
    <scope>NUCLEOTIDE SEQUENCE [LARGE SCALE GENOMIC DNA]</scope>
    <source>
        <strain evidence="7 10">CIP 102891</strain>
    </source>
</reference>
<evidence type="ECO:0000256" key="2">
    <source>
        <dbReference type="ARBA" id="ARBA00012438"/>
    </source>
</evidence>
<dbReference type="Gene3D" id="3.30.565.10">
    <property type="entry name" value="Histidine kinase-like ATPase, C-terminal domain"/>
    <property type="match status" value="1"/>
</dbReference>
<keyword evidence="10" id="KW-1185">Reference proteome</keyword>
<dbReference type="PANTHER" id="PTHR43065">
    <property type="entry name" value="SENSOR HISTIDINE KINASE"/>
    <property type="match status" value="1"/>
</dbReference>
<dbReference type="Gene3D" id="3.30.450.20">
    <property type="entry name" value="PAS domain"/>
    <property type="match status" value="2"/>
</dbReference>
<accession>C9QEK7</accession>
<keyword evidence="5" id="KW-1133">Transmembrane helix</keyword>
<keyword evidence="5" id="KW-0472">Membrane</keyword>
<dbReference type="RefSeq" id="WP_004412404.1">
    <property type="nucleotide sequence ID" value="NZ_ACZV01000004.1"/>
</dbReference>
<dbReference type="CDD" id="cd00082">
    <property type="entry name" value="HisKA"/>
    <property type="match status" value="1"/>
</dbReference>
<dbReference type="Gene3D" id="1.10.287.130">
    <property type="match status" value="1"/>
</dbReference>
<evidence type="ECO:0000256" key="1">
    <source>
        <dbReference type="ARBA" id="ARBA00000085"/>
    </source>
</evidence>
<feature type="transmembrane region" description="Helical" evidence="5">
    <location>
        <begin position="372"/>
        <end position="392"/>
    </location>
</feature>
<dbReference type="EMBL" id="ACZV01000004">
    <property type="protein sequence ID" value="EEX94480.1"/>
    <property type="molecule type" value="Genomic_DNA"/>
</dbReference>
<dbReference type="eggNOG" id="COG4191">
    <property type="taxonomic scope" value="Bacteria"/>
</dbReference>
<name>C9QEK7_VIBOR</name>
<dbReference type="PROSITE" id="PS50109">
    <property type="entry name" value="HIS_KIN"/>
    <property type="match status" value="1"/>
</dbReference>
<evidence type="ECO:0000313" key="10">
    <source>
        <dbReference type="Proteomes" id="UP000003515"/>
    </source>
</evidence>
<dbReference type="PATRIC" id="fig|675816.5.peg.51"/>
<dbReference type="Proteomes" id="UP000002817">
    <property type="component" value="Unassembled WGS sequence"/>
</dbReference>